<keyword evidence="2" id="KW-0732">Signal</keyword>
<dbReference type="InterPro" id="IPR019819">
    <property type="entry name" value="Carboxylesterase_B_CS"/>
</dbReference>
<feature type="domain" description="Carboxylesterase type B" evidence="6">
    <location>
        <begin position="218"/>
        <end position="742"/>
    </location>
</feature>
<accession>A0A336KLZ1</accession>
<protein>
    <submittedName>
        <fullName evidence="7">CSON010632 protein</fullName>
    </submittedName>
</protein>
<evidence type="ECO:0000313" key="8">
    <source>
        <dbReference type="EMBL" id="SSX24308.1"/>
    </source>
</evidence>
<dbReference type="PANTHER" id="PTHR43903">
    <property type="entry name" value="NEUROLIGIN"/>
    <property type="match status" value="1"/>
</dbReference>
<dbReference type="OMA" id="HYQPNGF"/>
<dbReference type="VEuPathDB" id="VectorBase:CSON010632"/>
<reference evidence="7" key="1">
    <citation type="submission" date="2018-04" db="EMBL/GenBank/DDBJ databases">
        <authorList>
            <person name="Go L.Y."/>
            <person name="Mitchell J.A."/>
        </authorList>
    </citation>
    <scope>NUCLEOTIDE SEQUENCE</scope>
    <source>
        <tissue evidence="7">Whole organism</tissue>
    </source>
</reference>
<evidence type="ECO:0000256" key="4">
    <source>
        <dbReference type="SAM" id="MobiDB-lite"/>
    </source>
</evidence>
<dbReference type="InterPro" id="IPR029058">
    <property type="entry name" value="AB_hydrolase_fold"/>
</dbReference>
<proteinExistence type="inferred from homology"/>
<dbReference type="PROSITE" id="PS00941">
    <property type="entry name" value="CARBOXYLESTERASE_B_2"/>
    <property type="match status" value="1"/>
</dbReference>
<keyword evidence="5" id="KW-1133">Transmembrane helix</keyword>
<comment type="similarity">
    <text evidence="1">Belongs to the type-B carboxylesterase/lipase family.</text>
</comment>
<feature type="region of interest" description="Disordered" evidence="4">
    <location>
        <begin position="114"/>
        <end position="139"/>
    </location>
</feature>
<gene>
    <name evidence="7" type="primary">CSON010632</name>
</gene>
<evidence type="ECO:0000259" key="6">
    <source>
        <dbReference type="Pfam" id="PF00135"/>
    </source>
</evidence>
<dbReference type="AlphaFoldDB" id="A0A336KLZ1"/>
<dbReference type="FunFam" id="3.40.50.1820:FF:000156">
    <property type="entry name" value="Neuroligin-4, Y-linked"/>
    <property type="match status" value="1"/>
</dbReference>
<dbReference type="Gene3D" id="3.40.50.1820">
    <property type="entry name" value="alpha/beta hydrolase"/>
    <property type="match status" value="1"/>
</dbReference>
<organism evidence="7">
    <name type="scientific">Culicoides sonorensis</name>
    <name type="common">Biting midge</name>
    <dbReference type="NCBI Taxonomy" id="179676"/>
    <lineage>
        <taxon>Eukaryota</taxon>
        <taxon>Metazoa</taxon>
        <taxon>Ecdysozoa</taxon>
        <taxon>Arthropoda</taxon>
        <taxon>Hexapoda</taxon>
        <taxon>Insecta</taxon>
        <taxon>Pterygota</taxon>
        <taxon>Neoptera</taxon>
        <taxon>Endopterygota</taxon>
        <taxon>Diptera</taxon>
        <taxon>Nematocera</taxon>
        <taxon>Chironomoidea</taxon>
        <taxon>Ceratopogonidae</taxon>
        <taxon>Ceratopogoninae</taxon>
        <taxon>Culicoides</taxon>
        <taxon>Monoculicoides</taxon>
    </lineage>
</organism>
<dbReference type="EMBL" id="UFQT01000438">
    <property type="protein sequence ID" value="SSX24308.1"/>
    <property type="molecule type" value="Genomic_DNA"/>
</dbReference>
<reference evidence="8" key="2">
    <citation type="submission" date="2018-07" db="EMBL/GenBank/DDBJ databases">
        <authorList>
            <person name="Quirk P.G."/>
            <person name="Krulwich T.A."/>
        </authorList>
    </citation>
    <scope>NUCLEOTIDE SEQUENCE</scope>
</reference>
<evidence type="ECO:0000256" key="2">
    <source>
        <dbReference type="ARBA" id="ARBA00022729"/>
    </source>
</evidence>
<keyword evidence="5" id="KW-0472">Membrane</keyword>
<dbReference type="SUPFAM" id="SSF53474">
    <property type="entry name" value="alpha/beta-Hydrolases"/>
    <property type="match status" value="1"/>
</dbReference>
<sequence>MATFMSKNKVKLKYLNKSDVKNKNNKMKSRNKCEFSVNMNNKYLKEKNILIIFILGLNISLVNGQNAYHNFQNWLRDRDPRFYSREGVDYKPPDPGDPNYRTYEYNNRRYGYYQPNGYGTQYPGQSQPGQYNPNNPLGDDRFKYDPNNPNSVQTPFPGVLGGWREDLQGKLREGSMYLERDIFVTTNVGQVQGFKVYLYDNPDPKSLYRPWHHQIEKVTKEVHVFLGIPYALPPTHEGRFKPPRPHRGWQLLQAVDFGPACPQPVIYTGATKGIRDMDEDCLYLNVYSPNTKSGVPQKYPVMIYIHGGHFQKGASNIFPGHIMAAFYDVVVVTINFRLGALGFLSTADENSPGNYGILDQAMAIKWVYENAEFFNGDRSSITLFGPGSGAASAGLLMVAPATRNIVTKVIAQSGSALADWALIHDMWRAQNTSRVFGQQVGCSIDTSWKLVQCLRFARNAYEIGNAEFPPQVGFFPWAPVLDFNISYPGEDWYEGWRERDWHFMKEKPEDLIKKGLFNRGLHYMSGVTTQEAAYMIYQNESLGPYYEIDDKFFDQKIRELVLRYNYTLNLNGTYEAIKYMYTYWPDPKNKTHIREQYINLLSDFLYRAPADQIMKLLVEKGVPCYSYVLNTTVEGLKYPEWRKYTHDNEYFFLSGAPFMDVEFFPKKLRLDRTMWTDNDRNMSHFFMKTFTDFARYGNPTPQQVLGLYYEKAGNGELKYLNLNTTYNSSIMMNYRQTESAFWTMYLPTVVGMLVPTYPPSTEFWWEPREPLQIAFWSMTGTCLFLFAIVVISCILWRNAKREADQYYENDLYMVENPDAERLDNGIDNTTIASQPLKSRENLYDIRDTPTPATKITKTAETISVRSPSSLSNTQTTKLGSQSSLRSAISLKDSSTMSPISTFDKGSIKFSERDVESRASSNGRYDDSSRLIDKSKDNIVSTNPSGESNRPLRPIAANRRNLSKTHLIDGIPQTEV</sequence>
<evidence type="ECO:0000256" key="3">
    <source>
        <dbReference type="ARBA" id="ARBA00023180"/>
    </source>
</evidence>
<feature type="region of interest" description="Disordered" evidence="4">
    <location>
        <begin position="913"/>
        <end position="975"/>
    </location>
</feature>
<keyword evidence="5" id="KW-0812">Transmembrane</keyword>
<feature type="transmembrane region" description="Helical" evidence="5">
    <location>
        <begin position="773"/>
        <end position="796"/>
    </location>
</feature>
<dbReference type="InterPro" id="IPR002018">
    <property type="entry name" value="CarbesteraseB"/>
</dbReference>
<dbReference type="EMBL" id="UFQS01000438">
    <property type="protein sequence ID" value="SSX03943.1"/>
    <property type="molecule type" value="Genomic_DNA"/>
</dbReference>
<feature type="compositionally biased region" description="Basic and acidic residues" evidence="4">
    <location>
        <begin position="923"/>
        <end position="936"/>
    </location>
</feature>
<evidence type="ECO:0000256" key="5">
    <source>
        <dbReference type="SAM" id="Phobius"/>
    </source>
</evidence>
<feature type="compositionally biased region" description="Polar residues" evidence="4">
    <location>
        <begin position="937"/>
        <end position="947"/>
    </location>
</feature>
<name>A0A336KLZ1_CULSO</name>
<evidence type="ECO:0000313" key="7">
    <source>
        <dbReference type="EMBL" id="SSX03943.1"/>
    </source>
</evidence>
<dbReference type="InterPro" id="IPR051093">
    <property type="entry name" value="Neuroligin/BSAL"/>
</dbReference>
<keyword evidence="3" id="KW-0325">Glycoprotein</keyword>
<dbReference type="Pfam" id="PF00135">
    <property type="entry name" value="COesterase"/>
    <property type="match status" value="1"/>
</dbReference>
<feature type="compositionally biased region" description="Polar residues" evidence="4">
    <location>
        <begin position="117"/>
        <end position="135"/>
    </location>
</feature>
<evidence type="ECO:0000256" key="1">
    <source>
        <dbReference type="ARBA" id="ARBA00005964"/>
    </source>
</evidence>